<dbReference type="PATRIC" id="fig|1162668.3.peg.1321"/>
<reference evidence="2" key="2">
    <citation type="submission" date="2012-03" db="EMBL/GenBank/DDBJ databases">
        <title>The complete genome sequence of the pioneer microbe on fresh volcanic deposit, Leptospirillum ferrooxidans strain C2-3.</title>
        <authorList>
            <person name="Fujimura R."/>
            <person name="Sato Y."/>
            <person name="Nishizawa T."/>
            <person name="Nanba K."/>
            <person name="Oshima K."/>
            <person name="Hattori M."/>
            <person name="Kamijo T."/>
            <person name="Ohta H."/>
        </authorList>
    </citation>
    <scope>NUCLEOTIDE SEQUENCE [LARGE SCALE GENOMIC DNA]</scope>
    <source>
        <strain evidence="2">C2-3</strain>
    </source>
</reference>
<gene>
    <name evidence="1" type="ordered locus">LFE_1140</name>
</gene>
<dbReference type="OrthoDB" id="9908411at2"/>
<dbReference type="RefSeq" id="WP_014449321.1">
    <property type="nucleotide sequence ID" value="NC_017094.1"/>
</dbReference>
<evidence type="ECO:0000313" key="2">
    <source>
        <dbReference type="Proteomes" id="UP000007382"/>
    </source>
</evidence>
<dbReference type="Proteomes" id="UP000007382">
    <property type="component" value="Chromosome"/>
</dbReference>
<name>I0INI2_LEPFC</name>
<accession>I0INI2</accession>
<reference evidence="1 2" key="1">
    <citation type="journal article" date="2012" name="J. Bacteriol.">
        <title>Complete Genome Sequence of Leptospirillum ferrooxidans Strain C2-3, Isolated from a Fresh Volcanic Ash Deposit on the Island of Miyake, Japan.</title>
        <authorList>
            <person name="Fujimura R."/>
            <person name="Sato Y."/>
            <person name="Nishizawa T."/>
            <person name="Oshima K."/>
            <person name="Kim S.-W."/>
            <person name="Hattori M."/>
            <person name="Kamijo T."/>
            <person name="Ohta H."/>
        </authorList>
    </citation>
    <scope>NUCLEOTIDE SEQUENCE [LARGE SCALE GENOMIC DNA]</scope>
    <source>
        <strain evidence="1 2">C2-3</strain>
    </source>
</reference>
<dbReference type="HOGENOM" id="CLU_1459620_0_0_0"/>
<protein>
    <submittedName>
        <fullName evidence="1">Uncharacterized protein</fullName>
    </submittedName>
</protein>
<evidence type="ECO:0000313" key="1">
    <source>
        <dbReference type="EMBL" id="BAM06831.1"/>
    </source>
</evidence>
<sequence length="185" mass="20264">MEGESPDHQKGPSFLPVAESALLANHGEIPLPTLTSLFSSDAPLWISFFPRGDRKLSGFLSWLDIWHSGMISRGLSPHMKGVKPYPESFLFYPIDTPVPNGILIIPFEKGKAGDRLPFLPDTLMGLSVNNVIIDGRSLPPEVLSTFPEVSVLATPDLKITIRVGKKEDYPKTILRPCGSEAALFP</sequence>
<keyword evidence="2" id="KW-1185">Reference proteome</keyword>
<dbReference type="KEGG" id="lfc:LFE_1140"/>
<proteinExistence type="predicted"/>
<dbReference type="STRING" id="1162668.LFE_1140"/>
<dbReference type="AlphaFoldDB" id="I0INI2"/>
<dbReference type="EMBL" id="AP012342">
    <property type="protein sequence ID" value="BAM06831.1"/>
    <property type="molecule type" value="Genomic_DNA"/>
</dbReference>
<organism evidence="1 2">
    <name type="scientific">Leptospirillum ferrooxidans (strain C2-3)</name>
    <dbReference type="NCBI Taxonomy" id="1162668"/>
    <lineage>
        <taxon>Bacteria</taxon>
        <taxon>Pseudomonadati</taxon>
        <taxon>Nitrospirota</taxon>
        <taxon>Nitrospiria</taxon>
        <taxon>Nitrospirales</taxon>
        <taxon>Nitrospiraceae</taxon>
        <taxon>Leptospirillum</taxon>
    </lineage>
</organism>